<dbReference type="InterPro" id="IPR000210">
    <property type="entry name" value="BTB/POZ_dom"/>
</dbReference>
<feature type="domain" description="BTB" evidence="2">
    <location>
        <begin position="45"/>
        <end position="141"/>
    </location>
</feature>
<feature type="compositionally biased region" description="Polar residues" evidence="1">
    <location>
        <begin position="1"/>
        <end position="21"/>
    </location>
</feature>
<keyword evidence="4" id="KW-1185">Reference proteome</keyword>
<gene>
    <name evidence="3" type="ORF">H2200_004954</name>
</gene>
<dbReference type="SUPFAM" id="SSF54695">
    <property type="entry name" value="POZ domain"/>
    <property type="match status" value="1"/>
</dbReference>
<evidence type="ECO:0000259" key="2">
    <source>
        <dbReference type="Pfam" id="PF00651"/>
    </source>
</evidence>
<evidence type="ECO:0000313" key="3">
    <source>
        <dbReference type="EMBL" id="KAJ9611770.1"/>
    </source>
</evidence>
<reference evidence="3" key="1">
    <citation type="submission" date="2022-10" db="EMBL/GenBank/DDBJ databases">
        <title>Culturing micro-colonial fungi from biological soil crusts in the Mojave desert and describing Neophaeococcomyces mojavensis, and introducing the new genera and species Taxawa tesnikishii.</title>
        <authorList>
            <person name="Kurbessoian T."/>
            <person name="Stajich J.E."/>
        </authorList>
    </citation>
    <scope>NUCLEOTIDE SEQUENCE</scope>
    <source>
        <strain evidence="3">TK_41</strain>
    </source>
</reference>
<feature type="region of interest" description="Disordered" evidence="1">
    <location>
        <begin position="215"/>
        <end position="247"/>
    </location>
</feature>
<proteinExistence type="predicted"/>
<sequence>MAAQTTTGGLSPSATDVTSNTPPDPTFNAEKFSSPIITLRIGPERTIVTAHKAILTEADYFAKCLAEGRFDEGAKNEIECPEDVARDMLAVARYLYTGGLHQPGHQFAHPSSYDMPQLIQLYAIADKYCIDGMCQQVLNIIRTHYPALRMTWRHLDQLKEAGLHGSRIWKLFIERIAQNLDEYRTHVNVTEMLQDGLGSDAETAMELLRQVAANQSTQDELERSRNLDSWNNNWTSGGNNISNSGAN</sequence>
<feature type="region of interest" description="Disordered" evidence="1">
    <location>
        <begin position="1"/>
        <end position="30"/>
    </location>
</feature>
<organism evidence="3 4">
    <name type="scientific">Cladophialophora chaetospira</name>
    <dbReference type="NCBI Taxonomy" id="386627"/>
    <lineage>
        <taxon>Eukaryota</taxon>
        <taxon>Fungi</taxon>
        <taxon>Dikarya</taxon>
        <taxon>Ascomycota</taxon>
        <taxon>Pezizomycotina</taxon>
        <taxon>Eurotiomycetes</taxon>
        <taxon>Chaetothyriomycetidae</taxon>
        <taxon>Chaetothyriales</taxon>
        <taxon>Herpotrichiellaceae</taxon>
        <taxon>Cladophialophora</taxon>
    </lineage>
</organism>
<feature type="compositionally biased region" description="Low complexity" evidence="1">
    <location>
        <begin position="229"/>
        <end position="247"/>
    </location>
</feature>
<evidence type="ECO:0000313" key="4">
    <source>
        <dbReference type="Proteomes" id="UP001172673"/>
    </source>
</evidence>
<dbReference type="Proteomes" id="UP001172673">
    <property type="component" value="Unassembled WGS sequence"/>
</dbReference>
<dbReference type="PANTHER" id="PTHR47843">
    <property type="entry name" value="BTB DOMAIN-CONTAINING PROTEIN-RELATED"/>
    <property type="match status" value="1"/>
</dbReference>
<dbReference type="EMBL" id="JAPDRK010000006">
    <property type="protein sequence ID" value="KAJ9611770.1"/>
    <property type="molecule type" value="Genomic_DNA"/>
</dbReference>
<dbReference type="InterPro" id="IPR011333">
    <property type="entry name" value="SKP1/BTB/POZ_sf"/>
</dbReference>
<accession>A0AA38XE99</accession>
<name>A0AA38XE99_9EURO</name>
<evidence type="ECO:0000256" key="1">
    <source>
        <dbReference type="SAM" id="MobiDB-lite"/>
    </source>
</evidence>
<dbReference type="Gene3D" id="3.30.710.10">
    <property type="entry name" value="Potassium Channel Kv1.1, Chain A"/>
    <property type="match status" value="1"/>
</dbReference>
<comment type="caution">
    <text evidence="3">The sequence shown here is derived from an EMBL/GenBank/DDBJ whole genome shotgun (WGS) entry which is preliminary data.</text>
</comment>
<dbReference type="AlphaFoldDB" id="A0AA38XE99"/>
<dbReference type="Pfam" id="PF00651">
    <property type="entry name" value="BTB"/>
    <property type="match status" value="1"/>
</dbReference>
<protein>
    <recommendedName>
        <fullName evidence="2">BTB domain-containing protein</fullName>
    </recommendedName>
</protein>